<dbReference type="EMBL" id="AZRA01000125">
    <property type="protein sequence ID" value="KDB50619.1"/>
    <property type="molecule type" value="Genomic_DNA"/>
</dbReference>
<dbReference type="AlphaFoldDB" id="A0A059KHD8"/>
<comment type="caution">
    <text evidence="1">The sequence shown here is derived from an EMBL/GenBank/DDBJ whole genome shotgun (WGS) entry which is preliminary data.</text>
</comment>
<gene>
    <name evidence="1" type="ORF">X805_38270</name>
</gene>
<protein>
    <submittedName>
        <fullName evidence="1">Uncharacterized protein</fullName>
    </submittedName>
</protein>
<evidence type="ECO:0000313" key="2">
    <source>
        <dbReference type="Proteomes" id="UP000026714"/>
    </source>
</evidence>
<organism evidence="1 2">
    <name type="scientific">Sphaerotilus natans subsp. natans DSM 6575</name>
    <dbReference type="NCBI Taxonomy" id="1286631"/>
    <lineage>
        <taxon>Bacteria</taxon>
        <taxon>Pseudomonadati</taxon>
        <taxon>Pseudomonadota</taxon>
        <taxon>Betaproteobacteria</taxon>
        <taxon>Burkholderiales</taxon>
        <taxon>Sphaerotilaceae</taxon>
        <taxon>Sphaerotilus</taxon>
    </lineage>
</organism>
<keyword evidence="2" id="KW-1185">Reference proteome</keyword>
<name>A0A059KHD8_9BURK</name>
<accession>A0A059KHD8</accession>
<sequence length="156" mass="16762">MPQHEVARLQAALRLGAPQQVLHRQALEHHRRAGLEVDAVGQHHHRARRHHPQLAVAARRLAGVGDAVADPQVIDTRTDRLDHAGALHAQRQRQRVGIEAGALVDVDEVDADGVVADAHLAGAGLADLQLDELHRFGAAELADLDRTGACGHSCLL</sequence>
<dbReference type="Proteomes" id="UP000026714">
    <property type="component" value="Unassembled WGS sequence"/>
</dbReference>
<reference evidence="1 2" key="1">
    <citation type="journal article" date="2014" name="FEMS Microbiol. Ecol.">
        <title>Sphaerotilus natans encrusted with nanoball-shaped Fe(III) oxide minerals formed by nitrate-reducing mixotrophic Fe(II) oxidation.</title>
        <authorList>
            <person name="Park S."/>
            <person name="Kim D.H."/>
            <person name="Lee J.H."/>
            <person name="Hur H.G."/>
        </authorList>
    </citation>
    <scope>NUCLEOTIDE SEQUENCE [LARGE SCALE GENOMIC DNA]</scope>
    <source>
        <strain evidence="1 2">DSM 6575</strain>
    </source>
</reference>
<proteinExistence type="predicted"/>
<evidence type="ECO:0000313" key="1">
    <source>
        <dbReference type="EMBL" id="KDB50619.1"/>
    </source>
</evidence>
<dbReference type="AntiFam" id="ANF00107">
    <property type="entry name" value="Shadow ORF (opposite qor)"/>
</dbReference>